<dbReference type="KEGG" id="crw:CROST_038740"/>
<keyword evidence="4 6" id="KW-0347">Helicase</keyword>
<dbReference type="Gene3D" id="3.40.50.300">
    <property type="entry name" value="P-loop containing nucleotide triphosphate hydrolases"/>
    <property type="match status" value="3"/>
</dbReference>
<keyword evidence="3 6" id="KW-0378">Hydrolase</keyword>
<comment type="similarity">
    <text evidence="1">Belongs to the DNA2/NAM7 helicase family.</text>
</comment>
<reference evidence="6 7" key="1">
    <citation type="submission" date="2022-04" db="EMBL/GenBank/DDBJ databases">
        <title>Genome sequence of C. roseum typestrain.</title>
        <authorList>
            <person name="Poehlein A."/>
            <person name="Schoch T."/>
            <person name="Duerre P."/>
            <person name="Daniel R."/>
        </authorList>
    </citation>
    <scope>NUCLEOTIDE SEQUENCE [LARGE SCALE GENOMIC DNA]</scope>
    <source>
        <strain evidence="6 7">DSM 7320</strain>
    </source>
</reference>
<dbReference type="InterPro" id="IPR027417">
    <property type="entry name" value="P-loop_NTPase"/>
</dbReference>
<dbReference type="PANTHER" id="PTHR43788">
    <property type="entry name" value="DNA2/NAM7 HELICASE FAMILY MEMBER"/>
    <property type="match status" value="1"/>
</dbReference>
<dbReference type="EMBL" id="CP096983">
    <property type="protein sequence ID" value="URZ13124.1"/>
    <property type="molecule type" value="Genomic_DNA"/>
</dbReference>
<dbReference type="PANTHER" id="PTHR43788:SF8">
    <property type="entry name" value="DNA-BINDING PROTEIN SMUBP-2"/>
    <property type="match status" value="1"/>
</dbReference>
<proteinExistence type="inferred from homology"/>
<keyword evidence="7" id="KW-1185">Reference proteome</keyword>
<dbReference type="Pfam" id="PF13087">
    <property type="entry name" value="AAA_12"/>
    <property type="match status" value="1"/>
</dbReference>
<dbReference type="SUPFAM" id="SSF52540">
    <property type="entry name" value="P-loop containing nucleoside triphosphate hydrolases"/>
    <property type="match status" value="1"/>
</dbReference>
<dbReference type="InterPro" id="IPR041679">
    <property type="entry name" value="DNA2/NAM7-like_C"/>
</dbReference>
<dbReference type="GO" id="GO:0005524">
    <property type="term" value="F:ATP binding"/>
    <property type="evidence" value="ECO:0007669"/>
    <property type="project" value="UniProtKB-KW"/>
</dbReference>
<evidence type="ECO:0000256" key="2">
    <source>
        <dbReference type="ARBA" id="ARBA00022741"/>
    </source>
</evidence>
<accession>A0A1S8L8J3</accession>
<dbReference type="InterPro" id="IPR050534">
    <property type="entry name" value="Coronavir_polyprotein_1ab"/>
</dbReference>
<dbReference type="InterPro" id="IPR041677">
    <property type="entry name" value="DNA2/NAM7_AAA_11"/>
</dbReference>
<dbReference type="RefSeq" id="WP_077832201.1">
    <property type="nucleotide sequence ID" value="NZ_CP096983.1"/>
</dbReference>
<keyword evidence="5" id="KW-0067">ATP-binding</keyword>
<dbReference type="Pfam" id="PF18741">
    <property type="entry name" value="MTES_1575"/>
    <property type="match status" value="1"/>
</dbReference>
<dbReference type="STRING" id="84029.CROST_18520"/>
<evidence type="ECO:0000256" key="1">
    <source>
        <dbReference type="ARBA" id="ARBA00007913"/>
    </source>
</evidence>
<gene>
    <name evidence="6" type="primary">recD2_2</name>
    <name evidence="6" type="ORF">CROST_038740</name>
</gene>
<dbReference type="Pfam" id="PF13086">
    <property type="entry name" value="AAA_11"/>
    <property type="match status" value="1"/>
</dbReference>
<dbReference type="GO" id="GO:0016787">
    <property type="term" value="F:hydrolase activity"/>
    <property type="evidence" value="ECO:0007669"/>
    <property type="project" value="UniProtKB-KW"/>
</dbReference>
<dbReference type="Proteomes" id="UP000190951">
    <property type="component" value="Chromosome"/>
</dbReference>
<protein>
    <submittedName>
        <fullName evidence="6">ATP-dependent RecD-like DNA helicase</fullName>
        <ecNumber evidence="6">3.6.4.12</ecNumber>
    </submittedName>
</protein>
<dbReference type="GO" id="GO:0043139">
    <property type="term" value="F:5'-3' DNA helicase activity"/>
    <property type="evidence" value="ECO:0007669"/>
    <property type="project" value="TreeGrafter"/>
</dbReference>
<name>A0A1S8L8J3_9CLOT</name>
<evidence type="ECO:0000256" key="3">
    <source>
        <dbReference type="ARBA" id="ARBA00022801"/>
    </source>
</evidence>
<dbReference type="InterPro" id="IPR049468">
    <property type="entry name" value="Restrct_endonuc-II-like_dom"/>
</dbReference>
<evidence type="ECO:0000256" key="4">
    <source>
        <dbReference type="ARBA" id="ARBA00022806"/>
    </source>
</evidence>
<dbReference type="CDD" id="cd18808">
    <property type="entry name" value="SF1_C_Upf1"/>
    <property type="match status" value="1"/>
</dbReference>
<keyword evidence="2" id="KW-0547">Nucleotide-binding</keyword>
<evidence type="ECO:0000313" key="7">
    <source>
        <dbReference type="Proteomes" id="UP000190951"/>
    </source>
</evidence>
<dbReference type="InterPro" id="IPR047187">
    <property type="entry name" value="SF1_C_Upf1"/>
</dbReference>
<dbReference type="EC" id="3.6.4.12" evidence="6"/>
<evidence type="ECO:0000256" key="5">
    <source>
        <dbReference type="ARBA" id="ARBA00022840"/>
    </source>
</evidence>
<sequence length="1351" mass="157533">MDTKIKVKELFSYLLSIKNMNEDVIRDVGKYDKLYWKNQLKNNKNIVVNLDNSQEIWLEVKKDNKELYDSFFQLYLRIQKNNENIEIVCGNYMLSWNGDNKKIFHPIFTTKMELSFDAEAGRFLLKPYDNKTSLELDMFSGMTIPNMDEIIKVKEEFEKSCLDVREMKNVRDILYKIAHYLSAEINPKGEIQKNVTSISSIKASKYPVFYNEAVVVVRKTDNRLWNKELCNIIDSIDENYPIPAPIKALVETRKIEEDSEEAQNWQKINDNLLFPLHYNEEQKEIVKKLSDNFGVVVQGPPGTGKSHTIVNLVCHLLANGKRVLVTSQTGRALRVLSDKIPEEIRPLCISLLGDDTKALKDLDDSVRKITENLSLNPNDISKEIKPLENELMFCRKYQEKTYNKIKELECIENKKLSIGGKAMTLMEIAKWVNKNEKELNWIEDEIPIDLQCPFTNQQFGHFIYLLNSMNIEDLKKVTLSLKILDEIPDYEKIITNFQNYTVKDHSKDKSNLKGWVINYKAEVNIDHDKLIQLIDKAENKMEEIEKGWLKNVMICYYFSDVERPEIKNLFVRSSEYIRRLSDIQTIIVSHKITMPEKMDIDKLAKDFKSIYVQAKNKGKINKLFKFRHRNLNYIFNECAVDGENLQFGDKIEILKLFLEKIDIQNKLMELWNKNVKKFKGEEIKKFDAATFIRLESQIKDIGDIVNWNANYKNKILLNMENITFLNKMDWHKKETYTKIKKGIISIKNISEYEKAKTFLNGLVKLSRNNYGMECMAEAIESKDIKKIKKAYSEIQRLKSMVGTVKEINSLKNGIEKIAPIFVSKLLNSEKRSKYKNLNAAWRWKQMNDILEKSHKLKTENLEEIIENEKIKERVLIRRIVSKKAWLNEIKSTTDLQKRSLYAWLQAVKRIGRGTGKFVLKYRKMAQMEMEKCKDCIPVWIMPLNKVIENIGLNSNLFDVVIFDESNQSDIFGISALFRGKRAVIVGDDKQISPQAVGIEEESVDELIKRHLKGIPHSQWFDLQTSLYNTALRVFPDRLLLREHFRCVPEIIGFSNNVSYSNEIIPLRYPKAKEAFSDPVKVVRVKDGLKDNMRQTNENEAKAIVSSIIACCSSSKYDNMNMGVISLLGEQQAELIESMLRRRLGEKEMLKRKILCGDAFSFQGDERDIMFLSLVVSNGSKISALTREADLRRFNVAASRARNQMWVFSSVDEDKLSDNCVRTKFLRYCLDPSLNKNKIDKDKMVLADDFEKDVFNNIKERGYNVKPFEDLRKYKVDFIIEDASNRIAIACDSGNHNDLENWERQRERQMALERVGWKFYRLKGSEFYRNPKLTMDALCGKLENMGIKSIIT</sequence>
<organism evidence="6 7">
    <name type="scientific">Clostridium felsineum</name>
    <dbReference type="NCBI Taxonomy" id="36839"/>
    <lineage>
        <taxon>Bacteria</taxon>
        <taxon>Bacillati</taxon>
        <taxon>Bacillota</taxon>
        <taxon>Clostridia</taxon>
        <taxon>Eubacteriales</taxon>
        <taxon>Clostridiaceae</taxon>
        <taxon>Clostridium</taxon>
    </lineage>
</organism>
<evidence type="ECO:0000313" key="6">
    <source>
        <dbReference type="EMBL" id="URZ13124.1"/>
    </source>
</evidence>